<proteinExistence type="inferred from homology"/>
<dbReference type="GO" id="GO:0016020">
    <property type="term" value="C:membrane"/>
    <property type="evidence" value="ECO:0007669"/>
    <property type="project" value="UniProtKB-SubCell"/>
</dbReference>
<evidence type="ECO:0000313" key="7">
    <source>
        <dbReference type="EMBL" id="GHO44825.1"/>
    </source>
</evidence>
<name>A0A8J3MTW9_9CHLR</name>
<dbReference type="InterPro" id="IPR050519">
    <property type="entry name" value="Glycosyltransf_28_UgtP"/>
</dbReference>
<dbReference type="EMBL" id="BNJF01000001">
    <property type="protein sequence ID" value="GHO44825.1"/>
    <property type="molecule type" value="Genomic_DNA"/>
</dbReference>
<evidence type="ECO:0000313" key="8">
    <source>
        <dbReference type="Proteomes" id="UP000612362"/>
    </source>
</evidence>
<evidence type="ECO:0000256" key="2">
    <source>
        <dbReference type="ARBA" id="ARBA00006962"/>
    </source>
</evidence>
<evidence type="ECO:0000256" key="3">
    <source>
        <dbReference type="ARBA" id="ARBA00022676"/>
    </source>
</evidence>
<feature type="domain" description="Glycosyl transferase family 28 C-terminal" evidence="5">
    <location>
        <begin position="243"/>
        <end position="380"/>
    </location>
</feature>
<dbReference type="SUPFAM" id="SSF53756">
    <property type="entry name" value="UDP-Glycosyltransferase/glycogen phosphorylase"/>
    <property type="match status" value="1"/>
</dbReference>
<comment type="caution">
    <text evidence="7">The sequence shown here is derived from an EMBL/GenBank/DDBJ whole genome shotgun (WGS) entry which is preliminary data.</text>
</comment>
<dbReference type="Pfam" id="PF06925">
    <property type="entry name" value="MGDG_synth"/>
    <property type="match status" value="1"/>
</dbReference>
<comment type="subcellular location">
    <subcellularLocation>
        <location evidence="1">Membrane</location>
    </subcellularLocation>
</comment>
<keyword evidence="8" id="KW-1185">Reference proteome</keyword>
<keyword evidence="4" id="KW-0808">Transferase</keyword>
<dbReference type="InterPro" id="IPR007235">
    <property type="entry name" value="Glyco_trans_28_C"/>
</dbReference>
<keyword evidence="3" id="KW-0328">Glycosyltransferase</keyword>
<evidence type="ECO:0000256" key="1">
    <source>
        <dbReference type="ARBA" id="ARBA00004370"/>
    </source>
</evidence>
<organism evidence="7 8">
    <name type="scientific">Ktedonospora formicarum</name>
    <dbReference type="NCBI Taxonomy" id="2778364"/>
    <lineage>
        <taxon>Bacteria</taxon>
        <taxon>Bacillati</taxon>
        <taxon>Chloroflexota</taxon>
        <taxon>Ktedonobacteria</taxon>
        <taxon>Ktedonobacterales</taxon>
        <taxon>Ktedonobacteraceae</taxon>
        <taxon>Ktedonospora</taxon>
    </lineage>
</organism>
<dbReference type="AlphaFoldDB" id="A0A8J3MTW9"/>
<dbReference type="Gene3D" id="3.40.50.2000">
    <property type="entry name" value="Glycogen Phosphorylase B"/>
    <property type="match status" value="1"/>
</dbReference>
<dbReference type="GO" id="GO:0009247">
    <property type="term" value="P:glycolipid biosynthetic process"/>
    <property type="evidence" value="ECO:0007669"/>
    <property type="project" value="InterPro"/>
</dbReference>
<sequence>MKQRTILFLIADTGAGHRSAANAITGAIKLISQREQEAWQAQHAEQLVPSTVAGSASETGVPALEPPTYRIEIVDVFEEYSRFPLREAVKLYGPTIRYNPKLFGDVFHLSNQEGPVKAYQTIATPLILNGLMRLITSVQPDIIVSIHPLLNHVTIHALQELGLKIPFLTVVTDLITVHFTWFAPGANGYIVPTEQAKQLYMERGLDPKRLHMLGMPIDPKFTLPTDSKEELRKRFGLQEGLPTVLLVGGGDGAGGLQAAVKAISQARLPVQLMVVTGRNRRLYAQLLRTRSKFHVPAKIFGFVHNMPELMRASDIIVTKAGPGTICEALSCDLPIILSGYVPGQEEGNVKFVLANDVGVLALDPRTLVNELRKLIKPGSQILRQRLDNARKVSRARASFDIANCILSYLPDLEAESIWHSRQWQRAQRRLSGRLRSAIRLRRRQGTRARKPVGGKTLLRNPVTRRFARTRDLSENGTDTPSTSILRRFIKIKGNGR</sequence>
<dbReference type="RefSeq" id="WP_220194195.1">
    <property type="nucleotide sequence ID" value="NZ_BNJF01000001.1"/>
</dbReference>
<evidence type="ECO:0000259" key="5">
    <source>
        <dbReference type="Pfam" id="PF04101"/>
    </source>
</evidence>
<comment type="similarity">
    <text evidence="2">Belongs to the glycosyltransferase 28 family.</text>
</comment>
<accession>A0A8J3MTW9</accession>
<dbReference type="Proteomes" id="UP000612362">
    <property type="component" value="Unassembled WGS sequence"/>
</dbReference>
<gene>
    <name evidence="7" type="ORF">KSX_29880</name>
</gene>
<dbReference type="InterPro" id="IPR009695">
    <property type="entry name" value="Diacylglyc_glucosyltr_N"/>
</dbReference>
<dbReference type="PANTHER" id="PTHR43025:SF3">
    <property type="entry name" value="MONOGALACTOSYLDIACYLGLYCEROL SYNTHASE 1, CHLOROPLASTIC"/>
    <property type="match status" value="1"/>
</dbReference>
<evidence type="ECO:0000256" key="4">
    <source>
        <dbReference type="ARBA" id="ARBA00022679"/>
    </source>
</evidence>
<dbReference type="Pfam" id="PF04101">
    <property type="entry name" value="Glyco_tran_28_C"/>
    <property type="match status" value="1"/>
</dbReference>
<reference evidence="7" key="1">
    <citation type="submission" date="2020-10" db="EMBL/GenBank/DDBJ databases">
        <title>Taxonomic study of unclassified bacteria belonging to the class Ktedonobacteria.</title>
        <authorList>
            <person name="Yabe S."/>
            <person name="Wang C.M."/>
            <person name="Zheng Y."/>
            <person name="Sakai Y."/>
            <person name="Cavaletti L."/>
            <person name="Monciardini P."/>
            <person name="Donadio S."/>
        </authorList>
    </citation>
    <scope>NUCLEOTIDE SEQUENCE</scope>
    <source>
        <strain evidence="7">SOSP1-1</strain>
    </source>
</reference>
<dbReference type="GO" id="GO:0016758">
    <property type="term" value="F:hexosyltransferase activity"/>
    <property type="evidence" value="ECO:0007669"/>
    <property type="project" value="InterPro"/>
</dbReference>
<dbReference type="PANTHER" id="PTHR43025">
    <property type="entry name" value="MONOGALACTOSYLDIACYLGLYCEROL SYNTHASE"/>
    <property type="match status" value="1"/>
</dbReference>
<feature type="domain" description="Diacylglycerol glucosyltransferase N-terminal" evidence="6">
    <location>
        <begin position="68"/>
        <end position="217"/>
    </location>
</feature>
<protein>
    <submittedName>
        <fullName evidence="7">Galactosyldiacylglycerol synthase</fullName>
    </submittedName>
</protein>
<evidence type="ECO:0000259" key="6">
    <source>
        <dbReference type="Pfam" id="PF06925"/>
    </source>
</evidence>